<evidence type="ECO:0000313" key="1">
    <source>
        <dbReference type="EMBL" id="MBI6875624.1"/>
    </source>
</evidence>
<sequence>MGKHWFFNQFNDFMMANESVYNACSSIQENPPTLNLENDNGVPKLKIGKYEGFKRIVLNNRHSFELFYSGEEDNNQPHGNGMLVLKIKSIGNYCESRHVLAQGEFNKGNFVFGTLYMVEKYDKKLQLKVYKGEFYSFKDNGLCKMFIDVSNNYYECFLQSEGEWKDGCLNGFGRYWDAFHKDVNKPLHEGEYKNGVRNGFGRKYDFDTKKLVYEGMFAYGNPTS</sequence>
<comment type="caution">
    <text evidence="1">The sequence shown here is derived from an EMBL/GenBank/DDBJ whole genome shotgun (WGS) entry which is preliminary data.</text>
</comment>
<dbReference type="RefSeq" id="WP_211144968.1">
    <property type="nucleotide sequence ID" value="NZ_JAEEGB010000048.1"/>
</dbReference>
<gene>
    <name evidence="1" type="ORF">I6U51_23405</name>
</gene>
<dbReference type="AlphaFoldDB" id="A0A934M3I6"/>
<proteinExistence type="predicted"/>
<dbReference type="EMBL" id="JAEEGB010000048">
    <property type="protein sequence ID" value="MBI6875624.1"/>
    <property type="molecule type" value="Genomic_DNA"/>
</dbReference>
<organism evidence="1 2">
    <name type="scientific">Clostridium aciditolerans</name>
    <dbReference type="NCBI Taxonomy" id="339861"/>
    <lineage>
        <taxon>Bacteria</taxon>
        <taxon>Bacillati</taxon>
        <taxon>Bacillota</taxon>
        <taxon>Clostridia</taxon>
        <taxon>Eubacteriales</taxon>
        <taxon>Clostridiaceae</taxon>
        <taxon>Clostridium</taxon>
    </lineage>
</organism>
<evidence type="ECO:0000313" key="2">
    <source>
        <dbReference type="Proteomes" id="UP000622687"/>
    </source>
</evidence>
<dbReference type="Proteomes" id="UP000622687">
    <property type="component" value="Unassembled WGS sequence"/>
</dbReference>
<accession>A0A934M3I6</accession>
<keyword evidence="2" id="KW-1185">Reference proteome</keyword>
<name>A0A934M3I6_9CLOT</name>
<dbReference type="Gene3D" id="2.20.110.10">
    <property type="entry name" value="Histone H3 K4-specific methyltransferase SET7/9 N-terminal domain"/>
    <property type="match status" value="1"/>
</dbReference>
<dbReference type="SUPFAM" id="SSF82185">
    <property type="entry name" value="Histone H3 K4-specific methyltransferase SET7/9 N-terminal domain"/>
    <property type="match status" value="1"/>
</dbReference>
<protein>
    <recommendedName>
        <fullName evidence="3">MORN repeat protein</fullName>
    </recommendedName>
</protein>
<evidence type="ECO:0008006" key="3">
    <source>
        <dbReference type="Google" id="ProtNLM"/>
    </source>
</evidence>
<reference evidence="1" key="1">
    <citation type="submission" date="2020-12" db="EMBL/GenBank/DDBJ databases">
        <title>Clostridium thailandense sp. nov., a novel acetogenic bacterium isolated from peat land soil in Thailand.</title>
        <authorList>
            <person name="Chaikitkaew S."/>
            <person name="Birkeland N.K."/>
        </authorList>
    </citation>
    <scope>NUCLEOTIDE SEQUENCE</scope>
    <source>
        <strain evidence="1">DSM 17425</strain>
    </source>
</reference>